<evidence type="ECO:0000313" key="3">
    <source>
        <dbReference type="EMBL" id="KAK3263182.1"/>
    </source>
</evidence>
<dbReference type="PANTHER" id="PTHR39217">
    <property type="match status" value="1"/>
</dbReference>
<keyword evidence="1" id="KW-0067">ATP-binding</keyword>
<sequence length="367" mass="41237">MSKRIALITCHCFDNIIQQLEHDDSDLEQALSKYGHHVETKVWTDTAVDWSAYDLCVLRTTWDYADNPEKCEKFLHWARSVEELGVILTHNSSILRWNCHKGYLLHFRSRGVNTPDMTVLTAGKSFNVATFLEMQPWRQVIVKPAIGNTANGVMRYDRKDAGGRLQSYVEELLMKGDVILQEYIDAVETCGEYSCIFIAGKFSHGVLKRPVKGDYRVQLEFGGDVEAADIPPRVREAAERCLSALPEFRAELVHARFDLVDPGPPHKPILIEAELIDSDLFLEECDGATERLAHGILGVFPPPCYMIVHNVAKKHNIGTLARSCTAFNVAEMCLVGNDRVNVFGSHGADAHVSMKYFPKLAEVTHPL</sequence>
<dbReference type="Gene3D" id="3.40.1280.10">
    <property type="match status" value="1"/>
</dbReference>
<comment type="caution">
    <text evidence="3">The sequence shown here is derived from an EMBL/GenBank/DDBJ whole genome shotgun (WGS) entry which is preliminary data.</text>
</comment>
<dbReference type="SUPFAM" id="SSF75217">
    <property type="entry name" value="alpha/beta knot"/>
    <property type="match status" value="1"/>
</dbReference>
<dbReference type="PANTHER" id="PTHR39217:SF1">
    <property type="entry name" value="GLUTATHIONE SYNTHETASE"/>
    <property type="match status" value="1"/>
</dbReference>
<keyword evidence="1" id="KW-0547">Nucleotide-binding</keyword>
<dbReference type="Proteomes" id="UP001190700">
    <property type="component" value="Unassembled WGS sequence"/>
</dbReference>
<protein>
    <recommendedName>
        <fullName evidence="2">ATP-grasp domain-containing protein</fullName>
    </recommendedName>
</protein>
<gene>
    <name evidence="3" type="ORF">CYMTET_27999</name>
</gene>
<dbReference type="Gene3D" id="3.30.470.20">
    <property type="entry name" value="ATP-grasp fold, B domain"/>
    <property type="match status" value="1"/>
</dbReference>
<organism evidence="3 4">
    <name type="scientific">Cymbomonas tetramitiformis</name>
    <dbReference type="NCBI Taxonomy" id="36881"/>
    <lineage>
        <taxon>Eukaryota</taxon>
        <taxon>Viridiplantae</taxon>
        <taxon>Chlorophyta</taxon>
        <taxon>Pyramimonadophyceae</taxon>
        <taxon>Pyramimonadales</taxon>
        <taxon>Pyramimonadaceae</taxon>
        <taxon>Cymbomonas</taxon>
    </lineage>
</organism>
<dbReference type="GO" id="GO:0046872">
    <property type="term" value="F:metal ion binding"/>
    <property type="evidence" value="ECO:0007669"/>
    <property type="project" value="InterPro"/>
</dbReference>
<dbReference type="GO" id="GO:0004363">
    <property type="term" value="F:glutathione synthase activity"/>
    <property type="evidence" value="ECO:0007669"/>
    <property type="project" value="InterPro"/>
</dbReference>
<dbReference type="AlphaFoldDB" id="A0AAE0FNN5"/>
<dbReference type="GO" id="GO:0005524">
    <property type="term" value="F:ATP binding"/>
    <property type="evidence" value="ECO:0007669"/>
    <property type="project" value="UniProtKB-UniRule"/>
</dbReference>
<name>A0AAE0FNN5_9CHLO</name>
<keyword evidence="4" id="KW-1185">Reference proteome</keyword>
<dbReference type="PROSITE" id="PS50975">
    <property type="entry name" value="ATP_GRASP"/>
    <property type="match status" value="1"/>
</dbReference>
<dbReference type="InterPro" id="IPR029026">
    <property type="entry name" value="tRNA_m1G_MTases_N"/>
</dbReference>
<proteinExistence type="predicted"/>
<feature type="domain" description="ATP-grasp" evidence="2">
    <location>
        <begin position="104"/>
        <end position="301"/>
    </location>
</feature>
<evidence type="ECO:0000259" key="2">
    <source>
        <dbReference type="PROSITE" id="PS50975"/>
    </source>
</evidence>
<dbReference type="InterPro" id="IPR011761">
    <property type="entry name" value="ATP-grasp"/>
</dbReference>
<dbReference type="EMBL" id="LGRX02015648">
    <property type="protein sequence ID" value="KAK3263182.1"/>
    <property type="molecule type" value="Genomic_DNA"/>
</dbReference>
<evidence type="ECO:0000256" key="1">
    <source>
        <dbReference type="PROSITE-ProRule" id="PRU00409"/>
    </source>
</evidence>
<dbReference type="InterPro" id="IPR053191">
    <property type="entry name" value="DcsG_Biosynth_Enzyme"/>
</dbReference>
<reference evidence="3 4" key="1">
    <citation type="journal article" date="2015" name="Genome Biol. Evol.">
        <title>Comparative Genomics of a Bacterivorous Green Alga Reveals Evolutionary Causalities and Consequences of Phago-Mixotrophic Mode of Nutrition.</title>
        <authorList>
            <person name="Burns J.A."/>
            <person name="Paasch A."/>
            <person name="Narechania A."/>
            <person name="Kim E."/>
        </authorList>
    </citation>
    <scope>NUCLEOTIDE SEQUENCE [LARGE SCALE GENOMIC DNA]</scope>
    <source>
        <strain evidence="3 4">PLY_AMNH</strain>
    </source>
</reference>
<accession>A0AAE0FNN5</accession>
<dbReference type="InterPro" id="IPR029028">
    <property type="entry name" value="Alpha/beta_knot_MTases"/>
</dbReference>
<evidence type="ECO:0000313" key="4">
    <source>
        <dbReference type="Proteomes" id="UP001190700"/>
    </source>
</evidence>
<dbReference type="SUPFAM" id="SSF56059">
    <property type="entry name" value="Glutathione synthetase ATP-binding domain-like"/>
    <property type="match status" value="1"/>
</dbReference>
<dbReference type="Pfam" id="PF02955">
    <property type="entry name" value="GSH-S_ATP"/>
    <property type="match status" value="1"/>
</dbReference>
<dbReference type="InterPro" id="IPR004218">
    <property type="entry name" value="GSHS_ATP-bd"/>
</dbReference>